<dbReference type="CDD" id="cd06159">
    <property type="entry name" value="S2P-M50_PDZ_Arch"/>
    <property type="match status" value="1"/>
</dbReference>
<dbReference type="SUPFAM" id="SSF50156">
    <property type="entry name" value="PDZ domain-like"/>
    <property type="match status" value="2"/>
</dbReference>
<dbReference type="Gene3D" id="2.30.42.10">
    <property type="match status" value="2"/>
</dbReference>
<evidence type="ECO:0000256" key="3">
    <source>
        <dbReference type="ARBA" id="ARBA00022989"/>
    </source>
</evidence>
<organism evidence="7 8">
    <name type="scientific">Halocatena marina</name>
    <dbReference type="NCBI Taxonomy" id="2934937"/>
    <lineage>
        <taxon>Archaea</taxon>
        <taxon>Methanobacteriati</taxon>
        <taxon>Methanobacteriota</taxon>
        <taxon>Stenosarchaea group</taxon>
        <taxon>Halobacteria</taxon>
        <taxon>Halobacteriales</taxon>
        <taxon>Natronomonadaceae</taxon>
        <taxon>Halocatena</taxon>
    </lineage>
</organism>
<accession>A0ABD5YRP3</accession>
<proteinExistence type="predicted"/>
<dbReference type="Proteomes" id="UP001596417">
    <property type="component" value="Unassembled WGS sequence"/>
</dbReference>
<reference evidence="7 8" key="1">
    <citation type="journal article" date="2019" name="Int. J. Syst. Evol. Microbiol.">
        <title>The Global Catalogue of Microorganisms (GCM) 10K type strain sequencing project: providing services to taxonomists for standard genome sequencing and annotation.</title>
        <authorList>
            <consortium name="The Broad Institute Genomics Platform"/>
            <consortium name="The Broad Institute Genome Sequencing Center for Infectious Disease"/>
            <person name="Wu L."/>
            <person name="Ma J."/>
        </authorList>
    </citation>
    <scope>NUCLEOTIDE SEQUENCE [LARGE SCALE GENOMIC DNA]</scope>
    <source>
        <strain evidence="7 8">RDMS1</strain>
    </source>
</reference>
<protein>
    <submittedName>
        <fullName evidence="7">Site-2 protease family protein</fullName>
    </submittedName>
</protein>
<dbReference type="InterPro" id="IPR036034">
    <property type="entry name" value="PDZ_sf"/>
</dbReference>
<keyword evidence="4 5" id="KW-0472">Membrane</keyword>
<dbReference type="GO" id="GO:0012505">
    <property type="term" value="C:endomembrane system"/>
    <property type="evidence" value="ECO:0007669"/>
    <property type="project" value="UniProtKB-SubCell"/>
</dbReference>
<feature type="domain" description="PDZ" evidence="6">
    <location>
        <begin position="172"/>
        <end position="250"/>
    </location>
</feature>
<keyword evidence="3 5" id="KW-1133">Transmembrane helix</keyword>
<dbReference type="GeneID" id="76200754"/>
<evidence type="ECO:0000313" key="7">
    <source>
        <dbReference type="EMBL" id="MFC7191067.1"/>
    </source>
</evidence>
<keyword evidence="7" id="KW-0378">Hydrolase</keyword>
<feature type="transmembrane region" description="Helical" evidence="5">
    <location>
        <begin position="562"/>
        <end position="584"/>
    </location>
</feature>
<evidence type="ECO:0000259" key="6">
    <source>
        <dbReference type="PROSITE" id="PS50106"/>
    </source>
</evidence>
<evidence type="ECO:0000256" key="4">
    <source>
        <dbReference type="ARBA" id="ARBA00023136"/>
    </source>
</evidence>
<feature type="transmembrane region" description="Helical" evidence="5">
    <location>
        <begin position="183"/>
        <end position="203"/>
    </location>
</feature>
<dbReference type="PANTHER" id="PTHR13325:SF3">
    <property type="entry name" value="MEMBRANE-BOUND TRANSCRIPTION FACTOR SITE-2 PROTEASE"/>
    <property type="match status" value="1"/>
</dbReference>
<dbReference type="Pfam" id="PF02163">
    <property type="entry name" value="Peptidase_M50"/>
    <property type="match status" value="1"/>
</dbReference>
<dbReference type="AlphaFoldDB" id="A0ABD5YRP3"/>
<feature type="transmembrane region" description="Helical" evidence="5">
    <location>
        <begin position="6"/>
        <end position="23"/>
    </location>
</feature>
<dbReference type="EMBL" id="JBHTAX010000001">
    <property type="protein sequence ID" value="MFC7191067.1"/>
    <property type="molecule type" value="Genomic_DNA"/>
</dbReference>
<sequence length="590" mass="62446">MVDTLWLALGGLVIYMIIVATAQKRGLLPPQVRAQGPITTLHTQYGKVLLDRLASPKRFWRAWGNFGVGISLVMMVGVFLMVILAGVQAVSNPQPTAVSEPQNVLVIPGVNDFLPLAVAPEIVFGLLLGLVVHEGGHGLFCRVADIDIDSMGLALLAIIPIGAFVEPKEESRIKADRGSQTRMFAAGVTNNFAISVLGFMLLFGPVIGSIGVAPGAPVGDIVPGSPAANADIDRGDRITAINNESIANASELDQRLTEVQDKQVEVTVDDGENERNVTVTRELFLTHSTPSVVEGVNTSGPPPHIQEIGGEPVSTRAELHSRLEANPKTTVTTDKGSFELIAGAYVGQMEEGGPLANQVDAADAEVVITRIGGERIVTSNDLTRALSDTSPGDTVNVTAFVNGTPQQYNIALTNGPGEHGYLGINVQRGTGGIVADDFGVFVYPSQQFLTALGGNGPIGIEEFISKSVSVLFLPLAGAVGISQYNFAGFIDPITNFYTVSGPLGFFGDGVFLLANILFWTGWININLGFFNCVPAYPLDGGHILRTSTEALVSRLPISNGRIVTRTITTVIGLSMFTGLMLMVFGPQLFA</sequence>
<evidence type="ECO:0000256" key="2">
    <source>
        <dbReference type="ARBA" id="ARBA00022692"/>
    </source>
</evidence>
<feature type="transmembrane region" description="Helical" evidence="5">
    <location>
        <begin position="113"/>
        <end position="132"/>
    </location>
</feature>
<dbReference type="SMART" id="SM00228">
    <property type="entry name" value="PDZ"/>
    <property type="match status" value="1"/>
</dbReference>
<dbReference type="InterPro" id="IPR001478">
    <property type="entry name" value="PDZ"/>
</dbReference>
<evidence type="ECO:0000256" key="1">
    <source>
        <dbReference type="ARBA" id="ARBA00004127"/>
    </source>
</evidence>
<dbReference type="PANTHER" id="PTHR13325">
    <property type="entry name" value="PROTEASE M50 MEMBRANE-BOUND TRANSCRIPTION FACTOR SITE 2 PROTEASE"/>
    <property type="match status" value="1"/>
</dbReference>
<comment type="caution">
    <text evidence="7">The sequence shown here is derived from an EMBL/GenBank/DDBJ whole genome shotgun (WGS) entry which is preliminary data.</text>
</comment>
<evidence type="ECO:0000256" key="5">
    <source>
        <dbReference type="SAM" id="Phobius"/>
    </source>
</evidence>
<keyword evidence="7" id="KW-0645">Protease</keyword>
<keyword evidence="2 5" id="KW-0812">Transmembrane</keyword>
<keyword evidence="8" id="KW-1185">Reference proteome</keyword>
<dbReference type="RefSeq" id="WP_248908615.1">
    <property type="nucleotide sequence ID" value="NZ_CP109979.1"/>
</dbReference>
<dbReference type="InterPro" id="IPR008915">
    <property type="entry name" value="Peptidase_M50"/>
</dbReference>
<dbReference type="InterPro" id="IPR001193">
    <property type="entry name" value="MBTPS2"/>
</dbReference>
<feature type="transmembrane region" description="Helical" evidence="5">
    <location>
        <begin position="62"/>
        <end position="87"/>
    </location>
</feature>
<dbReference type="InterPro" id="IPR041489">
    <property type="entry name" value="PDZ_6"/>
</dbReference>
<dbReference type="PROSITE" id="PS50106">
    <property type="entry name" value="PDZ"/>
    <property type="match status" value="1"/>
</dbReference>
<evidence type="ECO:0000313" key="8">
    <source>
        <dbReference type="Proteomes" id="UP001596417"/>
    </source>
</evidence>
<comment type="subcellular location">
    <subcellularLocation>
        <location evidence="1">Endomembrane system</location>
        <topology evidence="1">Multi-pass membrane protein</topology>
    </subcellularLocation>
</comment>
<gene>
    <name evidence="7" type="ORF">ACFQL7_15405</name>
</gene>
<name>A0ABD5YRP3_9EURY</name>
<dbReference type="GO" id="GO:0006508">
    <property type="term" value="P:proteolysis"/>
    <property type="evidence" value="ECO:0007669"/>
    <property type="project" value="UniProtKB-KW"/>
</dbReference>
<dbReference type="Pfam" id="PF17820">
    <property type="entry name" value="PDZ_6"/>
    <property type="match status" value="1"/>
</dbReference>
<dbReference type="GO" id="GO:0008233">
    <property type="term" value="F:peptidase activity"/>
    <property type="evidence" value="ECO:0007669"/>
    <property type="project" value="UniProtKB-KW"/>
</dbReference>